<sequence>MRIAILTSMLLALVLAACGGGTTEPASSPASSPPPSVTAASPVSSATTSMPGMGHMGTSHTETGALDDQQFITMMIPHHQMAIDMAKIALERAEHPELEQAAQDIISAQQREIDQMTIWQHEWFGDATPSASAPLTAGQMGMDMDMNALKTAEPFDKAFIDGMIPHHEGAITMAKAVLPVNQRPEIKDLANQIITAQEGEISQMREWRAAWYGQ</sequence>
<accession>I4EK38</accession>
<feature type="domain" description="DUF305" evidence="3">
    <location>
        <begin position="68"/>
        <end position="207"/>
    </location>
</feature>
<reference evidence="4 5" key="1">
    <citation type="journal article" date="2012" name="ISME J.">
        <title>Nitrification expanded: discovery, physiology and genomics of a nitrite-oxidizing bacterium from the phylum Chloroflexi.</title>
        <authorList>
            <person name="Sorokin D.Y."/>
            <person name="Lucker S."/>
            <person name="Vejmelkova D."/>
            <person name="Kostrikina N.A."/>
            <person name="Kleerebezem R."/>
            <person name="Rijpstra W.I."/>
            <person name="Damste J.S."/>
            <person name="Le Paslier D."/>
            <person name="Muyzer G."/>
            <person name="Wagner M."/>
            <person name="van Loosdrecht M.C."/>
            <person name="Daims H."/>
        </authorList>
    </citation>
    <scope>NUCLEOTIDE SEQUENCE [LARGE SCALE GENOMIC DNA]</scope>
    <source>
        <strain evidence="5">none</strain>
    </source>
</reference>
<evidence type="ECO:0000259" key="3">
    <source>
        <dbReference type="Pfam" id="PF03713"/>
    </source>
</evidence>
<dbReference type="InterPro" id="IPR005183">
    <property type="entry name" value="DUF305_CopM-like"/>
</dbReference>
<dbReference type="Gene3D" id="1.20.1260.10">
    <property type="match status" value="1"/>
</dbReference>
<dbReference type="Proteomes" id="UP000004221">
    <property type="component" value="Unassembled WGS sequence"/>
</dbReference>
<evidence type="ECO:0000256" key="1">
    <source>
        <dbReference type="SAM" id="MobiDB-lite"/>
    </source>
</evidence>
<evidence type="ECO:0000313" key="5">
    <source>
        <dbReference type="Proteomes" id="UP000004221"/>
    </source>
</evidence>
<dbReference type="AlphaFoldDB" id="I4EK38"/>
<protein>
    <recommendedName>
        <fullName evidence="3">DUF305 domain-containing protein</fullName>
    </recommendedName>
</protein>
<name>I4EK38_9BACT</name>
<dbReference type="RefSeq" id="WP_008479683.1">
    <property type="nucleotide sequence ID" value="NZ_CAGS01000378.1"/>
</dbReference>
<dbReference type="PANTHER" id="PTHR36933">
    <property type="entry name" value="SLL0788 PROTEIN"/>
    <property type="match status" value="1"/>
</dbReference>
<keyword evidence="5" id="KW-1185">Reference proteome</keyword>
<gene>
    <name evidence="4" type="ORF">NITHO_4390010</name>
</gene>
<dbReference type="OrthoDB" id="8603558at2"/>
<evidence type="ECO:0000256" key="2">
    <source>
        <dbReference type="SAM" id="SignalP"/>
    </source>
</evidence>
<dbReference type="PANTHER" id="PTHR36933:SF1">
    <property type="entry name" value="SLL0788 PROTEIN"/>
    <property type="match status" value="1"/>
</dbReference>
<dbReference type="InterPro" id="IPR012347">
    <property type="entry name" value="Ferritin-like"/>
</dbReference>
<feature type="compositionally biased region" description="Low complexity" evidence="1">
    <location>
        <begin position="37"/>
        <end position="49"/>
    </location>
</feature>
<feature type="chain" id="PRO_5003689224" description="DUF305 domain-containing protein" evidence="2">
    <location>
        <begin position="20"/>
        <end position="214"/>
    </location>
</feature>
<feature type="region of interest" description="Disordered" evidence="1">
    <location>
        <begin position="22"/>
        <end position="62"/>
    </location>
</feature>
<feature type="signal peptide" evidence="2">
    <location>
        <begin position="1"/>
        <end position="19"/>
    </location>
</feature>
<organism evidence="4 5">
    <name type="scientific">Nitrolancea hollandica Lb</name>
    <dbReference type="NCBI Taxonomy" id="1129897"/>
    <lineage>
        <taxon>Bacteria</taxon>
        <taxon>Pseudomonadati</taxon>
        <taxon>Thermomicrobiota</taxon>
        <taxon>Thermomicrobia</taxon>
        <taxon>Sphaerobacterales</taxon>
        <taxon>Sphaerobacterineae</taxon>
        <taxon>Sphaerobacteraceae</taxon>
        <taxon>Nitrolancea</taxon>
    </lineage>
</organism>
<dbReference type="PROSITE" id="PS51257">
    <property type="entry name" value="PROKAR_LIPOPROTEIN"/>
    <property type="match status" value="1"/>
</dbReference>
<comment type="caution">
    <text evidence="4">The sequence shown here is derived from an EMBL/GenBank/DDBJ whole genome shotgun (WGS) entry which is preliminary data.</text>
</comment>
<evidence type="ECO:0000313" key="4">
    <source>
        <dbReference type="EMBL" id="CCF85050.1"/>
    </source>
</evidence>
<keyword evidence="2" id="KW-0732">Signal</keyword>
<dbReference type="EMBL" id="CAGS01000378">
    <property type="protein sequence ID" value="CCF85050.1"/>
    <property type="molecule type" value="Genomic_DNA"/>
</dbReference>
<dbReference type="Pfam" id="PF03713">
    <property type="entry name" value="DUF305"/>
    <property type="match status" value="1"/>
</dbReference>
<proteinExistence type="predicted"/>